<dbReference type="PANTHER" id="PTHR34203">
    <property type="entry name" value="METHYLTRANSFERASE, FKBM FAMILY PROTEIN"/>
    <property type="match status" value="1"/>
</dbReference>
<keyword evidence="2" id="KW-0489">Methyltransferase</keyword>
<dbReference type="AlphaFoldDB" id="A0A1H3FDI6"/>
<protein>
    <submittedName>
        <fullName evidence="2">Methyltransferase, FkbM family</fullName>
    </submittedName>
</protein>
<dbReference type="GO" id="GO:0008168">
    <property type="term" value="F:methyltransferase activity"/>
    <property type="evidence" value="ECO:0007669"/>
    <property type="project" value="UniProtKB-KW"/>
</dbReference>
<dbReference type="InterPro" id="IPR029063">
    <property type="entry name" value="SAM-dependent_MTases_sf"/>
</dbReference>
<dbReference type="NCBIfam" id="TIGR01444">
    <property type="entry name" value="fkbM_fam"/>
    <property type="match status" value="1"/>
</dbReference>
<dbReference type="EMBL" id="FNPC01000002">
    <property type="protein sequence ID" value="SDX89072.1"/>
    <property type="molecule type" value="Genomic_DNA"/>
</dbReference>
<dbReference type="InterPro" id="IPR052514">
    <property type="entry name" value="SAM-dependent_MTase"/>
</dbReference>
<organism evidence="2 3">
    <name type="scientific">Halopenitus persicus</name>
    <dbReference type="NCBI Taxonomy" id="1048396"/>
    <lineage>
        <taxon>Archaea</taxon>
        <taxon>Methanobacteriati</taxon>
        <taxon>Methanobacteriota</taxon>
        <taxon>Stenosarchaea group</taxon>
        <taxon>Halobacteria</taxon>
        <taxon>Halobacteriales</taxon>
        <taxon>Haloferacaceae</taxon>
        <taxon>Halopenitus</taxon>
    </lineage>
</organism>
<evidence type="ECO:0000313" key="3">
    <source>
        <dbReference type="Proteomes" id="UP000199079"/>
    </source>
</evidence>
<evidence type="ECO:0000259" key="1">
    <source>
        <dbReference type="Pfam" id="PF05050"/>
    </source>
</evidence>
<proteinExistence type="predicted"/>
<dbReference type="InterPro" id="IPR006342">
    <property type="entry name" value="FkbM_mtfrase"/>
</dbReference>
<keyword evidence="3" id="KW-1185">Reference proteome</keyword>
<dbReference type="Proteomes" id="UP000199079">
    <property type="component" value="Unassembled WGS sequence"/>
</dbReference>
<reference evidence="3" key="1">
    <citation type="submission" date="2016-10" db="EMBL/GenBank/DDBJ databases">
        <authorList>
            <person name="Varghese N."/>
            <person name="Submissions S."/>
        </authorList>
    </citation>
    <scope>NUCLEOTIDE SEQUENCE [LARGE SCALE GENOMIC DNA]</scope>
    <source>
        <strain evidence="3">DC30,IBRC 10041,KCTC 4046</strain>
    </source>
</reference>
<accession>A0A1H3FDI6</accession>
<dbReference type="PANTHER" id="PTHR34203:SF15">
    <property type="entry name" value="SLL1173 PROTEIN"/>
    <property type="match status" value="1"/>
</dbReference>
<dbReference type="SUPFAM" id="SSF53335">
    <property type="entry name" value="S-adenosyl-L-methionine-dependent methyltransferases"/>
    <property type="match status" value="1"/>
</dbReference>
<name>A0A1H3FDI6_9EURY</name>
<dbReference type="GO" id="GO:0032259">
    <property type="term" value="P:methylation"/>
    <property type="evidence" value="ECO:0007669"/>
    <property type="project" value="UniProtKB-KW"/>
</dbReference>
<evidence type="ECO:0000313" key="2">
    <source>
        <dbReference type="EMBL" id="SDX89072.1"/>
    </source>
</evidence>
<gene>
    <name evidence="2" type="ORF">SAMN05216564_1025</name>
</gene>
<keyword evidence="2" id="KW-0808">Transferase</keyword>
<dbReference type="Gene3D" id="3.40.50.150">
    <property type="entry name" value="Vaccinia Virus protein VP39"/>
    <property type="match status" value="1"/>
</dbReference>
<sequence length="272" mass="30565">MPVTNPSCAIGKSVHPLDPDVTDGALDRIRTWLERRRYGTYDRVVGWNYDRRLFAASRATPGGRIRTYELYNRHGRQEMLRAICARCEADDVVYDVGANVGVYALAVAAGGPDRRVIAYEPAPPTIERLRANCERNDCGDRVTIRPVGLGATAGCRRFYVSTYPELSSFDRESATRWGASVAATDSVRVRRLDEEIRDRPAPDVLKIDVEGTGAAVLRGARETLRTHRPDVFLEVHREALSGDRTAAVREELEAAGYVVDERDRFWRCEPRE</sequence>
<feature type="domain" description="Methyltransferase FkbM" evidence="1">
    <location>
        <begin position="95"/>
        <end position="258"/>
    </location>
</feature>
<dbReference type="Pfam" id="PF05050">
    <property type="entry name" value="Methyltransf_21"/>
    <property type="match status" value="1"/>
</dbReference>